<dbReference type="SUPFAM" id="SSF54631">
    <property type="entry name" value="CBS-domain pair"/>
    <property type="match status" value="1"/>
</dbReference>
<dbReference type="Gene3D" id="3.40.50.300">
    <property type="entry name" value="P-loop containing nucleotide triphosphate hydrolases"/>
    <property type="match status" value="1"/>
</dbReference>
<organism evidence="9 10">
    <name type="scientific">Fusobacterium necrogenes</name>
    <dbReference type="NCBI Taxonomy" id="858"/>
    <lineage>
        <taxon>Bacteria</taxon>
        <taxon>Fusobacteriati</taxon>
        <taxon>Fusobacteriota</taxon>
        <taxon>Fusobacteriia</taxon>
        <taxon>Fusobacteriales</taxon>
        <taxon>Fusobacteriaceae</taxon>
        <taxon>Fusobacterium</taxon>
    </lineage>
</organism>
<dbReference type="PROSITE" id="PS51371">
    <property type="entry name" value="CBS"/>
    <property type="match status" value="2"/>
</dbReference>
<evidence type="ECO:0000256" key="1">
    <source>
        <dbReference type="ARBA" id="ARBA00005417"/>
    </source>
</evidence>
<feature type="domain" description="CBS" evidence="8">
    <location>
        <begin position="313"/>
        <end position="370"/>
    </location>
</feature>
<proteinExistence type="inferred from homology"/>
<protein>
    <submittedName>
        <fullName evidence="9">Glycine betaine/L-proline transport ATP-binding protein ProV</fullName>
    </submittedName>
</protein>
<dbReference type="Pfam" id="PF00571">
    <property type="entry name" value="CBS"/>
    <property type="match status" value="2"/>
</dbReference>
<feature type="domain" description="CBS" evidence="8">
    <location>
        <begin position="254"/>
        <end position="312"/>
    </location>
</feature>
<name>A0A377GWL9_9FUSO</name>
<dbReference type="InterPro" id="IPR046342">
    <property type="entry name" value="CBS_dom_sf"/>
</dbReference>
<keyword evidence="5 9" id="KW-0067">ATP-binding</keyword>
<dbReference type="OrthoDB" id="9780431at2"/>
<evidence type="ECO:0000256" key="4">
    <source>
        <dbReference type="ARBA" id="ARBA00022741"/>
    </source>
</evidence>
<dbReference type="Pfam" id="PF00005">
    <property type="entry name" value="ABC_tran"/>
    <property type="match status" value="1"/>
</dbReference>
<dbReference type="AlphaFoldDB" id="A0A377GWL9"/>
<keyword evidence="4" id="KW-0547">Nucleotide-binding</keyword>
<evidence type="ECO:0000256" key="3">
    <source>
        <dbReference type="ARBA" id="ARBA00022737"/>
    </source>
</evidence>
<dbReference type="GO" id="GO:0005524">
    <property type="term" value="F:ATP binding"/>
    <property type="evidence" value="ECO:0007669"/>
    <property type="project" value="UniProtKB-KW"/>
</dbReference>
<dbReference type="InterPro" id="IPR027417">
    <property type="entry name" value="P-loop_NTPase"/>
</dbReference>
<comment type="similarity">
    <text evidence="1">Belongs to the ABC transporter superfamily.</text>
</comment>
<keyword evidence="6" id="KW-0129">CBS domain</keyword>
<dbReference type="PANTHER" id="PTHR43117:SF4">
    <property type="entry name" value="OSMOPROTECTANT IMPORT ATP-BINDING PROTEIN OSMV"/>
    <property type="match status" value="1"/>
</dbReference>
<evidence type="ECO:0000256" key="5">
    <source>
        <dbReference type="ARBA" id="ARBA00022840"/>
    </source>
</evidence>
<dbReference type="InterPro" id="IPR003593">
    <property type="entry name" value="AAA+_ATPase"/>
</dbReference>
<dbReference type="PROSITE" id="PS00211">
    <property type="entry name" value="ABC_TRANSPORTER_1"/>
    <property type="match status" value="1"/>
</dbReference>
<dbReference type="InterPro" id="IPR017871">
    <property type="entry name" value="ABC_transporter-like_CS"/>
</dbReference>
<dbReference type="RefSeq" id="WP_115269219.1">
    <property type="nucleotide sequence ID" value="NZ_CASFEE010000025.1"/>
</dbReference>
<reference evidence="9 10" key="1">
    <citation type="submission" date="2018-06" db="EMBL/GenBank/DDBJ databases">
        <authorList>
            <consortium name="Pathogen Informatics"/>
            <person name="Doyle S."/>
        </authorList>
    </citation>
    <scope>NUCLEOTIDE SEQUENCE [LARGE SCALE GENOMIC DNA]</scope>
    <source>
        <strain evidence="9 10">NCTC10723</strain>
    </source>
</reference>
<keyword evidence="10" id="KW-1185">Reference proteome</keyword>
<dbReference type="NCBIfam" id="TIGR01186">
    <property type="entry name" value="proV"/>
    <property type="match status" value="1"/>
</dbReference>
<evidence type="ECO:0000313" key="10">
    <source>
        <dbReference type="Proteomes" id="UP000255328"/>
    </source>
</evidence>
<evidence type="ECO:0000256" key="2">
    <source>
        <dbReference type="ARBA" id="ARBA00022448"/>
    </source>
</evidence>
<keyword evidence="3" id="KW-0677">Repeat</keyword>
<dbReference type="SUPFAM" id="SSF52540">
    <property type="entry name" value="P-loop containing nucleoside triphosphate hydrolases"/>
    <property type="match status" value="1"/>
</dbReference>
<sequence>MIEFIGVNKIFKNNIVLHDVNLKIDDKSITVFIGPSGCGKTTTLKMINGLIKPTSGKILIDGEDISKKNIIQLRRGIGYVIQQTGLFPHMTIKENIELVAKLEKVPEEKRVEKVKELMEMVGLSYDKFANRYPRQLSGGQQQRVGIARAFMTNPDIILMDEPFSALDPITRSQLQDELINIQTQYKKTIIFVSHDMDEAIKIADKICIMGTGKVVQHDDPETVLKNPVNDFVSNFVGKNRIWSSPEYIKVKDIMLDTPITCSTEITLFKCMRKMRHERVDSLLAIDRKGKFEGIISGELIQKEKDHYKPVKEILEFPKFTTGPENSIIDVLKIVNENSLSSLPVVDENGILKGIITKTSLVTTLSQQFDITVN</sequence>
<dbReference type="PROSITE" id="PS50893">
    <property type="entry name" value="ABC_TRANSPORTER_2"/>
    <property type="match status" value="1"/>
</dbReference>
<dbReference type="SMART" id="SM00382">
    <property type="entry name" value="AAA"/>
    <property type="match status" value="1"/>
</dbReference>
<evidence type="ECO:0000259" key="8">
    <source>
        <dbReference type="PROSITE" id="PS51371"/>
    </source>
</evidence>
<dbReference type="InterPro" id="IPR005892">
    <property type="entry name" value="Gly-betaine_transp_ATP-bd"/>
</dbReference>
<dbReference type="GO" id="GO:0031460">
    <property type="term" value="P:glycine betaine transport"/>
    <property type="evidence" value="ECO:0007669"/>
    <property type="project" value="InterPro"/>
</dbReference>
<feature type="domain" description="ABC transporter" evidence="7">
    <location>
        <begin position="2"/>
        <end position="236"/>
    </location>
</feature>
<evidence type="ECO:0000313" key="9">
    <source>
        <dbReference type="EMBL" id="STO31162.1"/>
    </source>
</evidence>
<dbReference type="GO" id="GO:0016887">
    <property type="term" value="F:ATP hydrolysis activity"/>
    <property type="evidence" value="ECO:0007669"/>
    <property type="project" value="InterPro"/>
</dbReference>
<accession>A0A377GWL9</accession>
<dbReference type="InterPro" id="IPR000644">
    <property type="entry name" value="CBS_dom"/>
</dbReference>
<dbReference type="EMBL" id="UGGU01000003">
    <property type="protein sequence ID" value="STO31162.1"/>
    <property type="molecule type" value="Genomic_DNA"/>
</dbReference>
<evidence type="ECO:0000259" key="7">
    <source>
        <dbReference type="PROSITE" id="PS50893"/>
    </source>
</evidence>
<dbReference type="SMART" id="SM00116">
    <property type="entry name" value="CBS"/>
    <property type="match status" value="2"/>
</dbReference>
<gene>
    <name evidence="9" type="primary">proV</name>
    <name evidence="9" type="ORF">NCTC10723_00602</name>
</gene>
<keyword evidence="2" id="KW-0813">Transport</keyword>
<dbReference type="GO" id="GO:0016020">
    <property type="term" value="C:membrane"/>
    <property type="evidence" value="ECO:0007669"/>
    <property type="project" value="InterPro"/>
</dbReference>
<dbReference type="PANTHER" id="PTHR43117">
    <property type="entry name" value="OSMOPROTECTANT IMPORT ATP-BINDING PROTEIN OSMV"/>
    <property type="match status" value="1"/>
</dbReference>
<dbReference type="Proteomes" id="UP000255328">
    <property type="component" value="Unassembled WGS sequence"/>
</dbReference>
<dbReference type="Gene3D" id="3.10.580.10">
    <property type="entry name" value="CBS-domain"/>
    <property type="match status" value="1"/>
</dbReference>
<dbReference type="InterPro" id="IPR003439">
    <property type="entry name" value="ABC_transporter-like_ATP-bd"/>
</dbReference>
<dbReference type="FunFam" id="3.40.50.300:FF:000425">
    <property type="entry name" value="Probable ABC transporter, ATP-binding subunit"/>
    <property type="match status" value="1"/>
</dbReference>
<evidence type="ECO:0000256" key="6">
    <source>
        <dbReference type="PROSITE-ProRule" id="PRU00703"/>
    </source>
</evidence>